<dbReference type="GO" id="GO:0000139">
    <property type="term" value="C:Golgi membrane"/>
    <property type="evidence" value="ECO:0007669"/>
    <property type="project" value="UniProtKB-SubCell"/>
</dbReference>
<dbReference type="SUPFAM" id="SSF53448">
    <property type="entry name" value="Nucleotide-diphospho-sugar transferases"/>
    <property type="match status" value="1"/>
</dbReference>
<evidence type="ECO:0000313" key="13">
    <source>
        <dbReference type="Proteomes" id="UP001054252"/>
    </source>
</evidence>
<dbReference type="InterPro" id="IPR001173">
    <property type="entry name" value="Glyco_trans_2-like"/>
</dbReference>
<dbReference type="PANTHER" id="PTHR32044">
    <property type="entry name" value="GLUCOMANNAN 4-BETA-MANNOSYLTRANSFERASE 9"/>
    <property type="match status" value="1"/>
</dbReference>
<keyword evidence="7 10" id="KW-0472">Membrane</keyword>
<dbReference type="EMBL" id="BPVZ01000020">
    <property type="protein sequence ID" value="GKV03056.1"/>
    <property type="molecule type" value="Genomic_DNA"/>
</dbReference>
<feature type="transmembrane region" description="Helical" evidence="10">
    <location>
        <begin position="106"/>
        <end position="131"/>
    </location>
</feature>
<evidence type="ECO:0000256" key="5">
    <source>
        <dbReference type="ARBA" id="ARBA00022989"/>
    </source>
</evidence>
<feature type="transmembrane region" description="Helical" evidence="10">
    <location>
        <begin position="664"/>
        <end position="680"/>
    </location>
</feature>
<dbReference type="GO" id="GO:0048868">
    <property type="term" value="P:pollen tube development"/>
    <property type="evidence" value="ECO:0007669"/>
    <property type="project" value="UniProtKB-ARBA"/>
</dbReference>
<comment type="caution">
    <text evidence="12">The sequence shown here is derived from an EMBL/GenBank/DDBJ whole genome shotgun (WGS) entry which is preliminary data.</text>
</comment>
<dbReference type="AlphaFoldDB" id="A0AAV5ITC2"/>
<organism evidence="12 13">
    <name type="scientific">Rubroshorea leprosula</name>
    <dbReference type="NCBI Taxonomy" id="152421"/>
    <lineage>
        <taxon>Eukaryota</taxon>
        <taxon>Viridiplantae</taxon>
        <taxon>Streptophyta</taxon>
        <taxon>Embryophyta</taxon>
        <taxon>Tracheophyta</taxon>
        <taxon>Spermatophyta</taxon>
        <taxon>Magnoliopsida</taxon>
        <taxon>eudicotyledons</taxon>
        <taxon>Gunneridae</taxon>
        <taxon>Pentapetalae</taxon>
        <taxon>rosids</taxon>
        <taxon>malvids</taxon>
        <taxon>Malvales</taxon>
        <taxon>Dipterocarpaceae</taxon>
        <taxon>Rubroshorea</taxon>
    </lineage>
</organism>
<reference evidence="12 13" key="1">
    <citation type="journal article" date="2021" name="Commun. Biol.">
        <title>The genome of Shorea leprosula (Dipterocarpaceae) highlights the ecological relevance of drought in aseasonal tropical rainforests.</title>
        <authorList>
            <person name="Ng K.K.S."/>
            <person name="Kobayashi M.J."/>
            <person name="Fawcett J.A."/>
            <person name="Hatakeyama M."/>
            <person name="Paape T."/>
            <person name="Ng C.H."/>
            <person name="Ang C.C."/>
            <person name="Tnah L.H."/>
            <person name="Lee C.T."/>
            <person name="Nishiyama T."/>
            <person name="Sese J."/>
            <person name="O'Brien M.J."/>
            <person name="Copetti D."/>
            <person name="Mohd Noor M.I."/>
            <person name="Ong R.C."/>
            <person name="Putra M."/>
            <person name="Sireger I.Z."/>
            <person name="Indrioko S."/>
            <person name="Kosugi Y."/>
            <person name="Izuno A."/>
            <person name="Isagi Y."/>
            <person name="Lee S.L."/>
            <person name="Shimizu K.K."/>
        </authorList>
    </citation>
    <scope>NUCLEOTIDE SEQUENCE [LARGE SCALE GENOMIC DNA]</scope>
    <source>
        <strain evidence="12">214</strain>
    </source>
</reference>
<evidence type="ECO:0000256" key="3">
    <source>
        <dbReference type="ARBA" id="ARBA00022679"/>
    </source>
</evidence>
<accession>A0AAV5ITC2</accession>
<feature type="transmembrane region" description="Helical" evidence="10">
    <location>
        <begin position="504"/>
        <end position="533"/>
    </location>
</feature>
<evidence type="ECO:0000256" key="6">
    <source>
        <dbReference type="ARBA" id="ARBA00023034"/>
    </source>
</evidence>
<evidence type="ECO:0000256" key="7">
    <source>
        <dbReference type="ARBA" id="ARBA00023136"/>
    </source>
</evidence>
<dbReference type="GO" id="GO:0071555">
    <property type="term" value="P:cell wall organization"/>
    <property type="evidence" value="ECO:0007669"/>
    <property type="project" value="UniProtKB-KW"/>
</dbReference>
<proteinExistence type="inferred from homology"/>
<comment type="subcellular location">
    <subcellularLocation>
        <location evidence="1">Golgi apparatus membrane</location>
        <topology evidence="1">Multi-pass membrane protein</topology>
    </subcellularLocation>
</comment>
<dbReference type="Proteomes" id="UP001054252">
    <property type="component" value="Unassembled WGS sequence"/>
</dbReference>
<keyword evidence="4 10" id="KW-0812">Transmembrane</keyword>
<evidence type="ECO:0000256" key="10">
    <source>
        <dbReference type="SAM" id="Phobius"/>
    </source>
</evidence>
<evidence type="ECO:0000256" key="2">
    <source>
        <dbReference type="ARBA" id="ARBA00022676"/>
    </source>
</evidence>
<comment type="similarity">
    <text evidence="9">Belongs to the glycosyltransferase 2 family. Plant cellulose synthase-like C subfamily.</text>
</comment>
<dbReference type="GO" id="GO:0016757">
    <property type="term" value="F:glycosyltransferase activity"/>
    <property type="evidence" value="ECO:0007669"/>
    <property type="project" value="UniProtKB-KW"/>
</dbReference>
<sequence>MAPRLDFSSWWWKDTRKGTPVVVKMENPNYSVVEIDGPDAAFRPVEKSRGKNAKQVTWVLLLKAHRAVGCLIWVATFFWSLLGVIKKRLFFQQDVAMASEKLGKGKLLFSVIKAFLVTSLVILCFEVVAYFKGWHYFVNHNLHIPRTSEIQGLLHMVYVAWLSFRGDYLAPLIQALSQFCIVLFLIQSVDRLILSLGCFWIKYKKIKPRIEGDPFKSEDVEGSGYEYPMVLVQIPMCNEREEAILNLMGFVSTDLIQVYEQSISAVCQLDWPKERLLIQVLDDSDDESTQWLIKGEVSKWSQRGVNIIYRHRLVRTGYKAGNLKSAMSCDYVKVYEFVAIFDADFQPNPDFLKQTVPHFKDNPELGLVQARWAFVNKDENLLTRLQNINLCFHFEVEQQVNGVFLNFFGFNGTAGVWRIKALEESGGWLERTTVEDMDIAVRAHLNGWKFIFLDDVKVLCEVPESYEAYRKQQHRWHSGPMQLFRLCLPAILTSRIAMWKKANLVLLFFLLRKLILPFYSFTLFCIILPLTMFVPEAELPVWVICYVPVFMSFLNILPAPKSIPFIIPYLLFENTMSVTKFNAMVSGLFQLGSSYEWVVTKKAGRSSESDLLAAAERESKTTNQPPICRGASESELATLNQLKEQREAAPPPVRKVNKIYRKELALAFLLLTASVRSLLAAQGVHFYFLLFQGVTFLLVGLDLIGEQMS</sequence>
<dbReference type="Pfam" id="PF13632">
    <property type="entry name" value="Glyco_trans_2_3"/>
    <property type="match status" value="1"/>
</dbReference>
<dbReference type="Gene3D" id="3.90.550.10">
    <property type="entry name" value="Spore Coat Polysaccharide Biosynthesis Protein SpsA, Chain A"/>
    <property type="match status" value="1"/>
</dbReference>
<keyword evidence="5 10" id="KW-1133">Transmembrane helix</keyword>
<keyword evidence="8" id="KW-0961">Cell wall biogenesis/degradation</keyword>
<evidence type="ECO:0000256" key="4">
    <source>
        <dbReference type="ARBA" id="ARBA00022692"/>
    </source>
</evidence>
<dbReference type="GO" id="GO:0099402">
    <property type="term" value="P:plant organ development"/>
    <property type="evidence" value="ECO:0007669"/>
    <property type="project" value="UniProtKB-ARBA"/>
</dbReference>
<evidence type="ECO:0000256" key="1">
    <source>
        <dbReference type="ARBA" id="ARBA00004653"/>
    </source>
</evidence>
<dbReference type="PANTHER" id="PTHR32044:SF80">
    <property type="entry name" value="XYLOGLUCAN GLYCOSYLTRANSFERASE 2-RELATED"/>
    <property type="match status" value="1"/>
</dbReference>
<protein>
    <recommendedName>
        <fullName evidence="11">Glycosyltransferase 2-like domain-containing protein</fullName>
    </recommendedName>
</protein>
<dbReference type="FunFam" id="3.90.550.10:FF:000007">
    <property type="entry name" value="probable xyloglucan glycosyltransferase 5"/>
    <property type="match status" value="1"/>
</dbReference>
<keyword evidence="13" id="KW-1185">Reference proteome</keyword>
<name>A0AAV5ITC2_9ROSI</name>
<evidence type="ECO:0000313" key="12">
    <source>
        <dbReference type="EMBL" id="GKV03056.1"/>
    </source>
</evidence>
<keyword evidence="3" id="KW-0808">Transferase</keyword>
<keyword evidence="6" id="KW-0333">Golgi apparatus</keyword>
<feature type="domain" description="Glycosyltransferase 2-like" evidence="11">
    <location>
        <begin position="338"/>
        <end position="532"/>
    </location>
</feature>
<feature type="transmembrane region" description="Helical" evidence="10">
    <location>
        <begin position="64"/>
        <end position="85"/>
    </location>
</feature>
<dbReference type="InterPro" id="IPR029044">
    <property type="entry name" value="Nucleotide-diphossugar_trans"/>
</dbReference>
<evidence type="ECO:0000256" key="8">
    <source>
        <dbReference type="ARBA" id="ARBA00023316"/>
    </source>
</evidence>
<evidence type="ECO:0000259" key="11">
    <source>
        <dbReference type="Pfam" id="PF13632"/>
    </source>
</evidence>
<keyword evidence="2" id="KW-0328">Glycosyltransferase</keyword>
<evidence type="ECO:0000256" key="9">
    <source>
        <dbReference type="ARBA" id="ARBA00061151"/>
    </source>
</evidence>
<gene>
    <name evidence="12" type="ORF">SLEP1_g15422</name>
</gene>